<evidence type="ECO:0000313" key="2">
    <source>
        <dbReference type="EMBL" id="SEG59883.1"/>
    </source>
</evidence>
<name>A0A1H6BGJ8_9SPHI</name>
<dbReference type="SUPFAM" id="SSF53335">
    <property type="entry name" value="S-adenosyl-L-methionine-dependent methyltransferases"/>
    <property type="match status" value="1"/>
</dbReference>
<sequence>MTEQEQYKEIYKKLWNQKTDAHVTSDFYANADFLNGETSLNPIELDLLGEVKDKKILHLQCHFGQDSLSLARLGAAVTGVDLSDRAIAKAQELNNHLGLDATFICSDVYETPHSLDGQFDLVFSSYGTIGWLPDLNKWAQVITRCLKPGGKLVFVEFHPIVWSFDYEFTKIAYSYFNKEAIIEEETGTYADREANIVAKSVSWNHPLSDVIQSLINNGMTVESFAEYDYSPYNCFLNTVEIAPKKFQIRGMEGKLPMLYSLTAKKIQSK</sequence>
<proteinExistence type="predicted"/>
<dbReference type="GO" id="GO:0008168">
    <property type="term" value="F:methyltransferase activity"/>
    <property type="evidence" value="ECO:0007669"/>
    <property type="project" value="UniProtKB-KW"/>
</dbReference>
<dbReference type="GO" id="GO:0032259">
    <property type="term" value="P:methylation"/>
    <property type="evidence" value="ECO:0007669"/>
    <property type="project" value="UniProtKB-KW"/>
</dbReference>
<dbReference type="OrthoDB" id="8385759at2"/>
<keyword evidence="3" id="KW-1185">Reference proteome</keyword>
<feature type="domain" description="Methyltransferase" evidence="1">
    <location>
        <begin position="56"/>
        <end position="150"/>
    </location>
</feature>
<reference evidence="3" key="1">
    <citation type="submission" date="2016-10" db="EMBL/GenBank/DDBJ databases">
        <authorList>
            <person name="Varghese N."/>
            <person name="Submissions S."/>
        </authorList>
    </citation>
    <scope>NUCLEOTIDE SEQUENCE [LARGE SCALE GENOMIC DNA]</scope>
    <source>
        <strain evidence="3">DSM 22361</strain>
    </source>
</reference>
<dbReference type="Proteomes" id="UP000236731">
    <property type="component" value="Unassembled WGS sequence"/>
</dbReference>
<dbReference type="AlphaFoldDB" id="A0A1H6BGJ8"/>
<dbReference type="Pfam" id="PF13649">
    <property type="entry name" value="Methyltransf_25"/>
    <property type="match status" value="1"/>
</dbReference>
<dbReference type="InterPro" id="IPR029063">
    <property type="entry name" value="SAM-dependent_MTases_sf"/>
</dbReference>
<accession>A0A1H6BGJ8</accession>
<dbReference type="PANTHER" id="PTHR43464:SF82">
    <property type="entry name" value="METHYLTRANSFERASE DOMAIN-CONTAINING PROTEIN"/>
    <property type="match status" value="1"/>
</dbReference>
<organism evidence="2 3">
    <name type="scientific">Sphingobacterium lactis</name>
    <dbReference type="NCBI Taxonomy" id="797291"/>
    <lineage>
        <taxon>Bacteria</taxon>
        <taxon>Pseudomonadati</taxon>
        <taxon>Bacteroidota</taxon>
        <taxon>Sphingobacteriia</taxon>
        <taxon>Sphingobacteriales</taxon>
        <taxon>Sphingobacteriaceae</taxon>
        <taxon>Sphingobacterium</taxon>
    </lineage>
</organism>
<keyword evidence="2" id="KW-0808">Transferase</keyword>
<dbReference type="RefSeq" id="WP_103907223.1">
    <property type="nucleotide sequence ID" value="NZ_CP049246.1"/>
</dbReference>
<dbReference type="PANTHER" id="PTHR43464">
    <property type="entry name" value="METHYLTRANSFERASE"/>
    <property type="match status" value="1"/>
</dbReference>
<dbReference type="CDD" id="cd02440">
    <property type="entry name" value="AdoMet_MTases"/>
    <property type="match status" value="1"/>
</dbReference>
<keyword evidence="2" id="KW-0830">Ubiquinone</keyword>
<dbReference type="Gene3D" id="3.40.50.150">
    <property type="entry name" value="Vaccinia Virus protein VP39"/>
    <property type="match status" value="1"/>
</dbReference>
<evidence type="ECO:0000259" key="1">
    <source>
        <dbReference type="Pfam" id="PF13649"/>
    </source>
</evidence>
<gene>
    <name evidence="2" type="ORF">SAMN05421877_11098</name>
</gene>
<dbReference type="EMBL" id="FNUT01000010">
    <property type="protein sequence ID" value="SEG59883.1"/>
    <property type="molecule type" value="Genomic_DNA"/>
</dbReference>
<protein>
    <submittedName>
        <fullName evidence="2">Ubiquinone/menaquinone biosynthesis C-methylase UbiE</fullName>
    </submittedName>
</protein>
<evidence type="ECO:0000313" key="3">
    <source>
        <dbReference type="Proteomes" id="UP000236731"/>
    </source>
</evidence>
<dbReference type="InterPro" id="IPR041698">
    <property type="entry name" value="Methyltransf_25"/>
</dbReference>
<keyword evidence="2" id="KW-0489">Methyltransferase</keyword>